<dbReference type="InterPro" id="IPR053203">
    <property type="entry name" value="Cisplatin_resist-associated"/>
</dbReference>
<reference evidence="2 3" key="1">
    <citation type="submission" date="2024-06" db="EMBL/GenBank/DDBJ databases">
        <title>Complete genome of Phlyctema vagabunda strain 19-DSS-EL-015.</title>
        <authorList>
            <person name="Fiorenzani C."/>
        </authorList>
    </citation>
    <scope>NUCLEOTIDE SEQUENCE [LARGE SCALE GENOMIC DNA]</scope>
    <source>
        <strain evidence="2 3">19-DSS-EL-015</strain>
    </source>
</reference>
<evidence type="ECO:0000313" key="2">
    <source>
        <dbReference type="EMBL" id="KAL3417961.1"/>
    </source>
</evidence>
<protein>
    <submittedName>
        <fullName evidence="2">Uncharacterized protein</fullName>
    </submittedName>
</protein>
<evidence type="ECO:0000256" key="1">
    <source>
        <dbReference type="SAM" id="MobiDB-lite"/>
    </source>
</evidence>
<keyword evidence="3" id="KW-1185">Reference proteome</keyword>
<dbReference type="EMBL" id="JBFCZG010000010">
    <property type="protein sequence ID" value="KAL3417961.1"/>
    <property type="molecule type" value="Genomic_DNA"/>
</dbReference>
<organism evidence="2 3">
    <name type="scientific">Phlyctema vagabunda</name>
    <dbReference type="NCBI Taxonomy" id="108571"/>
    <lineage>
        <taxon>Eukaryota</taxon>
        <taxon>Fungi</taxon>
        <taxon>Dikarya</taxon>
        <taxon>Ascomycota</taxon>
        <taxon>Pezizomycotina</taxon>
        <taxon>Leotiomycetes</taxon>
        <taxon>Helotiales</taxon>
        <taxon>Dermateaceae</taxon>
        <taxon>Phlyctema</taxon>
    </lineage>
</organism>
<dbReference type="PANTHER" id="PTHR34693:SF1">
    <property type="entry name" value="PROTEIN PAR32"/>
    <property type="match status" value="1"/>
</dbReference>
<gene>
    <name evidence="2" type="ORF">PVAG01_10971</name>
</gene>
<feature type="compositionally biased region" description="Low complexity" evidence="1">
    <location>
        <begin position="7"/>
        <end position="28"/>
    </location>
</feature>
<feature type="compositionally biased region" description="Basic and acidic residues" evidence="1">
    <location>
        <begin position="140"/>
        <end position="149"/>
    </location>
</feature>
<feature type="compositionally biased region" description="Basic and acidic residues" evidence="1">
    <location>
        <begin position="109"/>
        <end position="122"/>
    </location>
</feature>
<dbReference type="Proteomes" id="UP001629113">
    <property type="component" value="Unassembled WGS sequence"/>
</dbReference>
<dbReference type="InterPro" id="IPR022024">
    <property type="entry name" value="DUF3602"/>
</dbReference>
<sequence>MSAAIPASLAQQQGRRSSSSSRRAAGISHGRGGAGNMSHSAADADPVTLDTPTIKTEVYTTGRGGSGNMAKNHDPAEARRAQDVVGHPRRESGGTQHVGRGGAANIFKPSKEDLERSRKEDSAVLIDDDERPQGQGQKGFAEKGKDWLLGKKANKA</sequence>
<dbReference type="PANTHER" id="PTHR34693">
    <property type="entry name" value="PROTEIN PAR32"/>
    <property type="match status" value="1"/>
</dbReference>
<dbReference type="Pfam" id="PF12223">
    <property type="entry name" value="DUF3602"/>
    <property type="match status" value="1"/>
</dbReference>
<evidence type="ECO:0000313" key="3">
    <source>
        <dbReference type="Proteomes" id="UP001629113"/>
    </source>
</evidence>
<feature type="region of interest" description="Disordered" evidence="1">
    <location>
        <begin position="1"/>
        <end position="156"/>
    </location>
</feature>
<proteinExistence type="predicted"/>
<accession>A0ABR4P3R9</accession>
<comment type="caution">
    <text evidence="2">The sequence shown here is derived from an EMBL/GenBank/DDBJ whole genome shotgun (WGS) entry which is preliminary data.</text>
</comment>
<feature type="compositionally biased region" description="Basic and acidic residues" evidence="1">
    <location>
        <begin position="71"/>
        <end position="92"/>
    </location>
</feature>
<name>A0ABR4P3R9_9HELO</name>